<organism evidence="12">
    <name type="scientific">Trichuris suis</name>
    <name type="common">pig whipworm</name>
    <dbReference type="NCBI Taxonomy" id="68888"/>
    <lineage>
        <taxon>Eukaryota</taxon>
        <taxon>Metazoa</taxon>
        <taxon>Ecdysozoa</taxon>
        <taxon>Nematoda</taxon>
        <taxon>Enoplea</taxon>
        <taxon>Dorylaimia</taxon>
        <taxon>Trichinellida</taxon>
        <taxon>Trichuridae</taxon>
        <taxon>Trichuris</taxon>
    </lineage>
</organism>
<dbReference type="PROSITE" id="PS50994">
    <property type="entry name" value="INTEGRASE"/>
    <property type="match status" value="1"/>
</dbReference>
<keyword evidence="8" id="KW-0695">RNA-directed DNA polymerase</keyword>
<evidence type="ECO:0000256" key="6">
    <source>
        <dbReference type="ARBA" id="ARBA00022759"/>
    </source>
</evidence>
<dbReference type="InterPro" id="IPR001584">
    <property type="entry name" value="Integrase_cat-core"/>
</dbReference>
<dbReference type="EMBL" id="KL367644">
    <property type="protein sequence ID" value="KFD60876.1"/>
    <property type="molecule type" value="Genomic_DNA"/>
</dbReference>
<reference evidence="12" key="1">
    <citation type="journal article" date="2014" name="Nat. Genet.">
        <title>Genome and transcriptome of the porcine whipworm Trichuris suis.</title>
        <authorList>
            <person name="Jex A.R."/>
            <person name="Nejsum P."/>
            <person name="Schwarz E.M."/>
            <person name="Hu L."/>
            <person name="Young N.D."/>
            <person name="Hall R.S."/>
            <person name="Korhonen P.K."/>
            <person name="Liao S."/>
            <person name="Thamsborg S."/>
            <person name="Xia J."/>
            <person name="Xu P."/>
            <person name="Wang S."/>
            <person name="Scheerlinck J.P."/>
            <person name="Hofmann A."/>
            <person name="Sternberg P.W."/>
            <person name="Wang J."/>
            <person name="Gasser R.B."/>
        </authorList>
    </citation>
    <scope>NUCLEOTIDE SEQUENCE [LARGE SCALE GENOMIC DNA]</scope>
    <source>
        <strain evidence="12">DCEP-RM93F</strain>
    </source>
</reference>
<keyword evidence="2" id="KW-0645">Protease</keyword>
<dbReference type="SUPFAM" id="SSF56672">
    <property type="entry name" value="DNA/RNA polymerases"/>
    <property type="match status" value="1"/>
</dbReference>
<sequence length="887" mass="98902">MFDSISLRHSRATAPHLASVASHDNEYAKLLTKFPAITTPQFTTVNPKHGMQRHIPTTGPPLYARARRLPPDKLRLAKTEFRKMEELGIIRRSGSPWASPLHMVPKTTGGWRPCGDYRRLNHATTPDRYPIPHIQDFAADLHGAKIFSKVDLVCGYHQIPVHPDDIPKTAVISPFGLFEFLRMPFGLKNAAQAFQRLMDTVCCGLDFTFICLDDILVASRNRQEHLTHLRQLFQSSIDFLGHHVNQHGAAPLPTKAEAICKFPRPSTVKGLQEFVGMANFYHRFIPNAAQIMRPLYKALAGNPKEPVWDATTTAAFDQTKEALAKAAMLAHPQPNALIAVTVDASDVAVGAALEQLVNNNWQPLAFFSRQLRAPEQKYSAFDRELLALYLAVRHFRYFLEGREFIAFTDHKPLTFAFAKPSDPWSARQQRHLTYISEFTTNIQHVSRKSNRIADALSRSTINAVHALTPRIDYAALAAAQQANQETLAYRTSTSGHALEDVRFGPTNATLLCDVSTGKPRPIIPAAWRRRIFDMVHGLAHPSIRTTQKLIAATQLRHGLRKQIGVSTTSTSISWDRCPHPEATHISLSWTDSRDGQKPSRFPTRPPSPSGRAFIAHWVSRFGVPVRISSDRGAQFTSDLWSAMAQLLGTELHRTTAYHPQANGLVERFHRHLKASLMARLTGPDWTDELLWVLLGIRTAPKQDLATSSAELVYGAPLAVPGDFIPAARGQPESASLLKRLREKVGKLAPVPTSRHGASITHVPPDLHDSPYVFLRRDAHRTPLQKPYEVPLKVLHHDQATFVIDVGGRPQRVSVDRLKPAHLDFDQPVRLARHRHRGRPPSRSLPPAGQPPGAQQARDTYTRAGRLVRKPWFLRHSGSGGGLCGGPD</sequence>
<keyword evidence="7" id="KW-0378">Hydrolase</keyword>
<keyword evidence="4" id="KW-0548">Nucleotidyltransferase</keyword>
<dbReference type="FunFam" id="3.30.70.270:FF:000020">
    <property type="entry name" value="Transposon Tf2-6 polyprotein-like Protein"/>
    <property type="match status" value="1"/>
</dbReference>
<dbReference type="InterPro" id="IPR043502">
    <property type="entry name" value="DNA/RNA_pol_sf"/>
</dbReference>
<evidence type="ECO:0000256" key="9">
    <source>
        <dbReference type="ARBA" id="ARBA00023268"/>
    </source>
</evidence>
<dbReference type="PANTHER" id="PTHR37984:SF5">
    <property type="entry name" value="PROTEIN NYNRIN-LIKE"/>
    <property type="match status" value="1"/>
</dbReference>
<dbReference type="Gene3D" id="3.30.70.270">
    <property type="match status" value="2"/>
</dbReference>
<evidence type="ECO:0000256" key="4">
    <source>
        <dbReference type="ARBA" id="ARBA00022695"/>
    </source>
</evidence>
<dbReference type="InterPro" id="IPR012337">
    <property type="entry name" value="RNaseH-like_sf"/>
</dbReference>
<dbReference type="InterPro" id="IPR041577">
    <property type="entry name" value="RT_RNaseH_2"/>
</dbReference>
<feature type="region of interest" description="Disordered" evidence="10">
    <location>
        <begin position="824"/>
        <end position="861"/>
    </location>
</feature>
<dbReference type="GO" id="GO:0015074">
    <property type="term" value="P:DNA integration"/>
    <property type="evidence" value="ECO:0007669"/>
    <property type="project" value="InterPro"/>
</dbReference>
<dbReference type="Pfam" id="PF00078">
    <property type="entry name" value="RVT_1"/>
    <property type="match status" value="1"/>
</dbReference>
<name>A0A085MUI0_9BILA</name>
<evidence type="ECO:0000259" key="11">
    <source>
        <dbReference type="PROSITE" id="PS50994"/>
    </source>
</evidence>
<dbReference type="Gene3D" id="3.30.420.10">
    <property type="entry name" value="Ribonuclease H-like superfamily/Ribonuclease H"/>
    <property type="match status" value="1"/>
</dbReference>
<dbReference type="InterPro" id="IPR050951">
    <property type="entry name" value="Retrovirus_Pol_polyprotein"/>
</dbReference>
<keyword evidence="6" id="KW-0255">Endonuclease</keyword>
<dbReference type="SUPFAM" id="SSF53098">
    <property type="entry name" value="Ribonuclease H-like"/>
    <property type="match status" value="1"/>
</dbReference>
<keyword evidence="3" id="KW-0808">Transferase</keyword>
<feature type="compositionally biased region" description="Low complexity" evidence="10">
    <location>
        <begin position="840"/>
        <end position="856"/>
    </location>
</feature>
<dbReference type="PANTHER" id="PTHR37984">
    <property type="entry name" value="PROTEIN CBG26694"/>
    <property type="match status" value="1"/>
</dbReference>
<dbReference type="FunFam" id="3.10.20.370:FF:000001">
    <property type="entry name" value="Retrovirus-related Pol polyprotein from transposon 17.6-like protein"/>
    <property type="match status" value="1"/>
</dbReference>
<protein>
    <recommendedName>
        <fullName evidence="1">RNA-directed DNA polymerase</fullName>
        <ecNumber evidence="1">2.7.7.49</ecNumber>
    </recommendedName>
</protein>
<dbReference type="GO" id="GO:0003964">
    <property type="term" value="F:RNA-directed DNA polymerase activity"/>
    <property type="evidence" value="ECO:0007669"/>
    <property type="project" value="UniProtKB-KW"/>
</dbReference>
<feature type="compositionally biased region" description="Basic residues" evidence="10">
    <location>
        <begin position="830"/>
        <end position="839"/>
    </location>
</feature>
<evidence type="ECO:0000256" key="10">
    <source>
        <dbReference type="SAM" id="MobiDB-lite"/>
    </source>
</evidence>
<evidence type="ECO:0000256" key="1">
    <source>
        <dbReference type="ARBA" id="ARBA00012493"/>
    </source>
</evidence>
<evidence type="ECO:0000313" key="12">
    <source>
        <dbReference type="EMBL" id="KFD60876.1"/>
    </source>
</evidence>
<evidence type="ECO:0000256" key="3">
    <source>
        <dbReference type="ARBA" id="ARBA00022679"/>
    </source>
</evidence>
<evidence type="ECO:0000256" key="5">
    <source>
        <dbReference type="ARBA" id="ARBA00022722"/>
    </source>
</evidence>
<accession>A0A085MUI0</accession>
<dbReference type="EC" id="2.7.7.49" evidence="1"/>
<dbReference type="FunFam" id="3.10.10.10:FF:000007">
    <property type="entry name" value="Retrovirus-related Pol polyprotein from transposon 17.6-like Protein"/>
    <property type="match status" value="1"/>
</dbReference>
<dbReference type="InterPro" id="IPR036397">
    <property type="entry name" value="RNaseH_sf"/>
</dbReference>
<dbReference type="CDD" id="cd01647">
    <property type="entry name" value="RT_LTR"/>
    <property type="match status" value="1"/>
</dbReference>
<evidence type="ECO:0000256" key="8">
    <source>
        <dbReference type="ARBA" id="ARBA00022918"/>
    </source>
</evidence>
<dbReference type="AlphaFoldDB" id="A0A085MUI0"/>
<dbReference type="GO" id="GO:0008233">
    <property type="term" value="F:peptidase activity"/>
    <property type="evidence" value="ECO:0007669"/>
    <property type="project" value="UniProtKB-KW"/>
</dbReference>
<keyword evidence="9" id="KW-0511">Multifunctional enzyme</keyword>
<dbReference type="Pfam" id="PF17919">
    <property type="entry name" value="RT_RNaseH_2"/>
    <property type="match status" value="1"/>
</dbReference>
<evidence type="ECO:0000256" key="2">
    <source>
        <dbReference type="ARBA" id="ARBA00022670"/>
    </source>
</evidence>
<proteinExistence type="predicted"/>
<dbReference type="Gene3D" id="3.10.10.10">
    <property type="entry name" value="HIV Type 1 Reverse Transcriptase, subunit A, domain 1"/>
    <property type="match status" value="1"/>
</dbReference>
<keyword evidence="5" id="KW-0540">Nuclease</keyword>
<feature type="region of interest" description="Disordered" evidence="10">
    <location>
        <begin position="43"/>
        <end position="63"/>
    </location>
</feature>
<dbReference type="Proteomes" id="UP000030758">
    <property type="component" value="Unassembled WGS sequence"/>
</dbReference>
<feature type="region of interest" description="Disordered" evidence="10">
    <location>
        <begin position="589"/>
        <end position="608"/>
    </location>
</feature>
<feature type="domain" description="Integrase catalytic" evidence="11">
    <location>
        <begin position="622"/>
        <end position="739"/>
    </location>
</feature>
<evidence type="ECO:0000256" key="7">
    <source>
        <dbReference type="ARBA" id="ARBA00022801"/>
    </source>
</evidence>
<dbReference type="InterPro" id="IPR000477">
    <property type="entry name" value="RT_dom"/>
</dbReference>
<dbReference type="GO" id="GO:0042575">
    <property type="term" value="C:DNA polymerase complex"/>
    <property type="evidence" value="ECO:0007669"/>
    <property type="project" value="UniProtKB-ARBA"/>
</dbReference>
<dbReference type="GO" id="GO:0003676">
    <property type="term" value="F:nucleic acid binding"/>
    <property type="evidence" value="ECO:0007669"/>
    <property type="project" value="InterPro"/>
</dbReference>
<dbReference type="GO" id="GO:0006508">
    <property type="term" value="P:proteolysis"/>
    <property type="evidence" value="ECO:0007669"/>
    <property type="project" value="UniProtKB-KW"/>
</dbReference>
<dbReference type="InterPro" id="IPR043128">
    <property type="entry name" value="Rev_trsase/Diguanyl_cyclase"/>
</dbReference>
<dbReference type="CDD" id="cd09274">
    <property type="entry name" value="RNase_HI_RT_Ty3"/>
    <property type="match status" value="1"/>
</dbReference>
<dbReference type="GO" id="GO:0004519">
    <property type="term" value="F:endonuclease activity"/>
    <property type="evidence" value="ECO:0007669"/>
    <property type="project" value="UniProtKB-KW"/>
</dbReference>
<gene>
    <name evidence="12" type="ORF">M514_26937</name>
</gene>